<dbReference type="FunFam" id="2.20.28.10:FF:000001">
    <property type="entry name" value="Rubredoxin"/>
    <property type="match status" value="1"/>
</dbReference>
<comment type="cofactor">
    <cofactor evidence="7 8">
        <name>Fe(3+)</name>
        <dbReference type="ChEBI" id="CHEBI:29034"/>
    </cofactor>
    <text evidence="7 8">Binds 1 Fe(3+) ion per subunit.</text>
</comment>
<sequence length="52" mass="5877">MERWRCTICQYEYDPTAGDPENGINPGTPFEELPDDWVCPICGAGKDLFEPV</sequence>
<evidence type="ECO:0000313" key="10">
    <source>
        <dbReference type="EMBL" id="KIE43501.1"/>
    </source>
</evidence>
<organism evidence="10 11">
    <name type="scientific">Geobacter soli</name>
    <dbReference type="NCBI Taxonomy" id="1510391"/>
    <lineage>
        <taxon>Bacteria</taxon>
        <taxon>Pseudomonadati</taxon>
        <taxon>Thermodesulfobacteriota</taxon>
        <taxon>Desulfuromonadia</taxon>
        <taxon>Geobacterales</taxon>
        <taxon>Geobacteraceae</taxon>
        <taxon>Geobacter</taxon>
    </lineage>
</organism>
<dbReference type="CDD" id="cd00730">
    <property type="entry name" value="rubredoxin"/>
    <property type="match status" value="1"/>
</dbReference>
<evidence type="ECO:0000256" key="6">
    <source>
        <dbReference type="ARBA" id="ARBA00023004"/>
    </source>
</evidence>
<keyword evidence="6 7" id="KW-0408">Iron</keyword>
<evidence type="ECO:0000256" key="8">
    <source>
        <dbReference type="PIRSR" id="PIRSR000071-1"/>
    </source>
</evidence>
<evidence type="ECO:0000313" key="11">
    <source>
        <dbReference type="Proteomes" id="UP000031433"/>
    </source>
</evidence>
<evidence type="ECO:0000259" key="9">
    <source>
        <dbReference type="PROSITE" id="PS50903"/>
    </source>
</evidence>
<dbReference type="InterPro" id="IPR024934">
    <property type="entry name" value="Rubredoxin-like_dom"/>
</dbReference>
<evidence type="ECO:0000256" key="4">
    <source>
        <dbReference type="ARBA" id="ARBA00022723"/>
    </source>
</evidence>
<dbReference type="PANTHER" id="PTHR47627:SF1">
    <property type="entry name" value="RUBREDOXIN-1-RELATED"/>
    <property type="match status" value="1"/>
</dbReference>
<dbReference type="InterPro" id="IPR050526">
    <property type="entry name" value="Rubredoxin_ET"/>
</dbReference>
<dbReference type="PROSITE" id="PS00202">
    <property type="entry name" value="RUBREDOXIN"/>
    <property type="match status" value="1"/>
</dbReference>
<feature type="binding site" evidence="8">
    <location>
        <position position="39"/>
    </location>
    <ligand>
        <name>Fe cation</name>
        <dbReference type="ChEBI" id="CHEBI:24875"/>
    </ligand>
</feature>
<feature type="domain" description="Rubredoxin-like" evidence="9">
    <location>
        <begin position="1"/>
        <end position="52"/>
    </location>
</feature>
<keyword evidence="5 7" id="KW-0249">Electron transport</keyword>
<feature type="binding site" evidence="8">
    <location>
        <position position="42"/>
    </location>
    <ligand>
        <name>Fe cation</name>
        <dbReference type="ChEBI" id="CHEBI:24875"/>
    </ligand>
</feature>
<feature type="binding site" evidence="8">
    <location>
        <position position="9"/>
    </location>
    <ligand>
        <name>Fe cation</name>
        <dbReference type="ChEBI" id="CHEBI:24875"/>
    </ligand>
</feature>
<dbReference type="Pfam" id="PF00301">
    <property type="entry name" value="Rubredoxin"/>
    <property type="match status" value="1"/>
</dbReference>
<comment type="similarity">
    <text evidence="2 7">Belongs to the rubredoxin family.</text>
</comment>
<comment type="caution">
    <text evidence="10">The sequence shown here is derived from an EMBL/GenBank/DDBJ whole genome shotgun (WGS) entry which is preliminary data.</text>
</comment>
<dbReference type="GO" id="GO:0043448">
    <property type="term" value="P:alkane catabolic process"/>
    <property type="evidence" value="ECO:0007669"/>
    <property type="project" value="TreeGrafter"/>
</dbReference>
<comment type="function">
    <text evidence="1">Rubredoxin is a small nonheme, iron protein lacking acid-labile sulfide. Its single Fe, chelated to 4 Cys, functions as an electron acceptor and may also stabilize the conformation of the molecule.</text>
</comment>
<dbReference type="RefSeq" id="WP_039647029.1">
    <property type="nucleotide sequence ID" value="NZ_JXBL01000001.1"/>
</dbReference>
<keyword evidence="3 7" id="KW-0813">Transport</keyword>
<dbReference type="GO" id="GO:0009055">
    <property type="term" value="F:electron transfer activity"/>
    <property type="evidence" value="ECO:0007669"/>
    <property type="project" value="InterPro"/>
</dbReference>
<proteinExistence type="inferred from homology"/>
<dbReference type="Proteomes" id="UP000031433">
    <property type="component" value="Unassembled WGS sequence"/>
</dbReference>
<dbReference type="PANTHER" id="PTHR47627">
    <property type="entry name" value="RUBREDOXIN"/>
    <property type="match status" value="1"/>
</dbReference>
<keyword evidence="4 7" id="KW-0479">Metal-binding</keyword>
<dbReference type="PRINTS" id="PR00163">
    <property type="entry name" value="RUBREDOXIN"/>
</dbReference>
<dbReference type="SUPFAM" id="SSF57802">
    <property type="entry name" value="Rubredoxin-like"/>
    <property type="match status" value="1"/>
</dbReference>
<dbReference type="InterPro" id="IPR018527">
    <property type="entry name" value="Rubredoxin_Fe_BS"/>
</dbReference>
<reference evidence="10 11" key="1">
    <citation type="submission" date="2015-01" db="EMBL/GenBank/DDBJ databases">
        <title>Genome sequence of the anaerobic bacterium Geobacter soli GSS01, a dissimilatory Fe(III) reducer from soil.</title>
        <authorList>
            <person name="Yang G."/>
            <person name="Zhou S."/>
        </authorList>
    </citation>
    <scope>NUCLEOTIDE SEQUENCE [LARGE SCALE GENOMIC DNA]</scope>
    <source>
        <strain evidence="10 11">GSS01</strain>
    </source>
</reference>
<evidence type="ECO:0000256" key="5">
    <source>
        <dbReference type="ARBA" id="ARBA00022982"/>
    </source>
</evidence>
<evidence type="ECO:0000256" key="1">
    <source>
        <dbReference type="ARBA" id="ARBA00002360"/>
    </source>
</evidence>
<name>A0A0C1QZ86_9BACT</name>
<keyword evidence="11" id="KW-1185">Reference proteome</keyword>
<dbReference type="Gene3D" id="2.20.28.10">
    <property type="match status" value="1"/>
</dbReference>
<evidence type="ECO:0000256" key="2">
    <source>
        <dbReference type="ARBA" id="ARBA00005337"/>
    </source>
</evidence>
<evidence type="ECO:0000256" key="3">
    <source>
        <dbReference type="ARBA" id="ARBA00022448"/>
    </source>
</evidence>
<accession>A0A0C1QZ86</accession>
<dbReference type="EMBL" id="JXBL01000001">
    <property type="protein sequence ID" value="KIE43501.1"/>
    <property type="molecule type" value="Genomic_DNA"/>
</dbReference>
<gene>
    <name evidence="10" type="ORF">SE37_13110</name>
</gene>
<evidence type="ECO:0000256" key="7">
    <source>
        <dbReference type="PIRNR" id="PIRNR000071"/>
    </source>
</evidence>
<protein>
    <recommendedName>
        <fullName evidence="7">Rubredoxin</fullName>
    </recommendedName>
</protein>
<dbReference type="GO" id="GO:0005506">
    <property type="term" value="F:iron ion binding"/>
    <property type="evidence" value="ECO:0007669"/>
    <property type="project" value="InterPro"/>
</dbReference>
<dbReference type="PIRSF" id="PIRSF000071">
    <property type="entry name" value="Rubredoxin"/>
    <property type="match status" value="1"/>
</dbReference>
<dbReference type="AlphaFoldDB" id="A0A0C1QZ86"/>
<dbReference type="NCBIfam" id="NF045768">
    <property type="entry name" value="RubredRD"/>
    <property type="match status" value="1"/>
</dbReference>
<dbReference type="InterPro" id="IPR024935">
    <property type="entry name" value="Rubredoxin_dom"/>
</dbReference>
<feature type="binding site" evidence="8">
    <location>
        <position position="6"/>
    </location>
    <ligand>
        <name>Fe cation</name>
        <dbReference type="ChEBI" id="CHEBI:24875"/>
    </ligand>
</feature>
<dbReference type="PROSITE" id="PS50903">
    <property type="entry name" value="RUBREDOXIN_LIKE"/>
    <property type="match status" value="1"/>
</dbReference>
<dbReference type="InterPro" id="IPR024922">
    <property type="entry name" value="Rubredoxin"/>
</dbReference>